<dbReference type="InterPro" id="IPR036317">
    <property type="entry name" value="Cullin_homology_sf"/>
</dbReference>
<proteinExistence type="inferred from homology"/>
<dbReference type="Proteomes" id="UP000281677">
    <property type="component" value="Unassembled WGS sequence"/>
</dbReference>
<organism evidence="4 5">
    <name type="scientific">Hortaea werneckii</name>
    <name type="common">Black yeast</name>
    <name type="synonym">Cladosporium werneckii</name>
    <dbReference type="NCBI Taxonomy" id="91943"/>
    <lineage>
        <taxon>Eukaryota</taxon>
        <taxon>Fungi</taxon>
        <taxon>Dikarya</taxon>
        <taxon>Ascomycota</taxon>
        <taxon>Pezizomycotina</taxon>
        <taxon>Dothideomycetes</taxon>
        <taxon>Dothideomycetidae</taxon>
        <taxon>Mycosphaerellales</taxon>
        <taxon>Teratosphaeriaceae</taxon>
        <taxon>Hortaea</taxon>
    </lineage>
</organism>
<feature type="compositionally biased region" description="Basic and acidic residues" evidence="2">
    <location>
        <begin position="640"/>
        <end position="653"/>
    </location>
</feature>
<name>A0A3M7JF76_HORWE</name>
<gene>
    <name evidence="4" type="ORF">D0859_00196</name>
</gene>
<evidence type="ECO:0000313" key="4">
    <source>
        <dbReference type="EMBL" id="RMZ35686.1"/>
    </source>
</evidence>
<dbReference type="Gene3D" id="3.30.230.130">
    <property type="entry name" value="Cullin, Chain C, Domain 2"/>
    <property type="match status" value="1"/>
</dbReference>
<dbReference type="PROSITE" id="PS50069">
    <property type="entry name" value="CULLIN_2"/>
    <property type="match status" value="1"/>
</dbReference>
<evidence type="ECO:0000259" key="3">
    <source>
        <dbReference type="PROSITE" id="PS50069"/>
    </source>
</evidence>
<feature type="domain" description="Cullin family profile" evidence="3">
    <location>
        <begin position="506"/>
        <end position="777"/>
    </location>
</feature>
<dbReference type="GO" id="GO:0007091">
    <property type="term" value="P:metaphase/anaphase transition of mitotic cell cycle"/>
    <property type="evidence" value="ECO:0007669"/>
    <property type="project" value="TreeGrafter"/>
</dbReference>
<sequence length="1046" mass="116088">MAAAAALPGGGNGANEMFASVFPQKYFTTPTPETTPQIGSLKSPTKSFRKSESGFSSADATVRLERAWSVATRYLSVPDFGQQRHAARPRLEVKEAISLICSESTTRRELVAWCSNEMGGHLRQSVLPRLSFWQKPIASSQATEAINETISVLEPMLDVLLSRPLALLDGTDRPSKQSVQQLNDQLRQAVLNMTLHSLPQHRIQKTLACALYQNMCQSLARNDVENCARHGRCLCEVSVDLDLFSLSRVGLGGDLGERAFAHAMHKLLQKPAIERVCFRLSWTGKCSTVPKVREWVEQWLMPFMERSLGALNGKENMKISDADRSQFEQIAISNLGRLRTANLLDYVKAWPDSVGALLDIKDCLASSLSEKSFVCSSFISQTSTRLLHAGASTTDILSIYTSVIHAFRLLDSRGVMLEKVAGPIRAYLRTRDDTVSIIAASFLAEVDEQGEIIAPDSNKVCPDITFEVSQSSLEDTRDHRVRDWNDMDWMPDPIDAGPNYKATMSEDVVAYILGLFDQEEFIKEVTTVLAQHLLQATDPEYVKETRLIELFKSRLDATKLQAAEVMLKDVRDSVRLNKQLNPTAPSSAVNAEPKPKDIAAAIPGSGMTMPELYKGFEDRMKPSQFAAALNLVATRRGERYYPKRSKSPPEAHQPENAASSAPDYNVQVLSGFFWPQMRSNDFLLPSTMAEMDEAFGDRFARLGNQRKLHFRKALARVTVDLEMEDRQIREDNVPAWRASVINLFSEQETGVTLSPDQIMEVLEMEEELVLDALGYWTGKKALYQPAPGSYAVLESLDMDTGPAQPAMQPQGEAVSAMMSQDAMLRESAPMFETFIKGMLRDGGPKEVGGFMGITNMLKMVLPTFTYGEDEVMLLLGEMEGRGEVARDGESLVAPAAATFPDFAKTRLRTMDTIDFLIGARINDSTAPMQRCRAQNSNHKHGASNAFVKEWPIQPSLSTRTPQSNTISLHPNLNHFRFVDNDTPSQCVRDAGALAHEPDEGIRKKLPELVITTSSPTEDGRRAGTRSSGPGKRAESPAKRYLRSWTE</sequence>
<dbReference type="Pfam" id="PF26557">
    <property type="entry name" value="Cullin_AB"/>
    <property type="match status" value="1"/>
</dbReference>
<dbReference type="VEuPathDB" id="FungiDB:BTJ68_10511"/>
<evidence type="ECO:0000313" key="5">
    <source>
        <dbReference type="Proteomes" id="UP000281677"/>
    </source>
</evidence>
<feature type="region of interest" description="Disordered" evidence="2">
    <location>
        <begin position="640"/>
        <end position="661"/>
    </location>
</feature>
<dbReference type="SUPFAM" id="SSF75632">
    <property type="entry name" value="Cullin homology domain"/>
    <property type="match status" value="1"/>
</dbReference>
<dbReference type="GO" id="GO:0031625">
    <property type="term" value="F:ubiquitin protein ligase binding"/>
    <property type="evidence" value="ECO:0007669"/>
    <property type="project" value="InterPro"/>
</dbReference>
<dbReference type="OrthoDB" id="5581181at2759"/>
<accession>A0A3M7JF76</accession>
<dbReference type="InterPro" id="IPR044554">
    <property type="entry name" value="ANAPC2"/>
</dbReference>
<dbReference type="PANTHER" id="PTHR45957:SF1">
    <property type="entry name" value="ANAPHASE-PROMOTING COMPLEX SUBUNIT 2"/>
    <property type="match status" value="1"/>
</dbReference>
<dbReference type="Pfam" id="PF25773">
    <property type="entry name" value="TPR_ANAPC2"/>
    <property type="match status" value="1"/>
</dbReference>
<dbReference type="GO" id="GO:0070979">
    <property type="term" value="P:protein K11-linked ubiquitination"/>
    <property type="evidence" value="ECO:0007669"/>
    <property type="project" value="TreeGrafter"/>
</dbReference>
<feature type="compositionally biased region" description="Polar residues" evidence="2">
    <location>
        <begin position="29"/>
        <end position="46"/>
    </location>
</feature>
<feature type="region of interest" description="Disordered" evidence="2">
    <location>
        <begin position="992"/>
        <end position="1046"/>
    </location>
</feature>
<feature type="compositionally biased region" description="Basic and acidic residues" evidence="2">
    <location>
        <begin position="995"/>
        <end position="1006"/>
    </location>
</feature>
<feature type="region of interest" description="Disordered" evidence="2">
    <location>
        <begin position="29"/>
        <end position="52"/>
    </location>
</feature>
<evidence type="ECO:0000256" key="1">
    <source>
        <dbReference type="PROSITE-ProRule" id="PRU00330"/>
    </source>
</evidence>
<dbReference type="GO" id="GO:0005680">
    <property type="term" value="C:anaphase-promoting complex"/>
    <property type="evidence" value="ECO:0007669"/>
    <property type="project" value="TreeGrafter"/>
</dbReference>
<dbReference type="InterPro" id="IPR057975">
    <property type="entry name" value="TPR_ANAPC2"/>
</dbReference>
<reference evidence="4 5" key="1">
    <citation type="journal article" date="2018" name="BMC Genomics">
        <title>Genomic evidence for intraspecific hybridization in a clonal and extremely halotolerant yeast.</title>
        <authorList>
            <person name="Gostincar C."/>
            <person name="Stajich J.E."/>
            <person name="Zupancic J."/>
            <person name="Zalar P."/>
            <person name="Gunde-Cimerman N."/>
        </authorList>
    </citation>
    <scope>NUCLEOTIDE SEQUENCE [LARGE SCALE GENOMIC DNA]</scope>
    <source>
        <strain evidence="4 5">EXF-120</strain>
    </source>
</reference>
<comment type="similarity">
    <text evidence="1">Belongs to the cullin family.</text>
</comment>
<dbReference type="EMBL" id="QWIT01000002">
    <property type="protein sequence ID" value="RMZ35686.1"/>
    <property type="molecule type" value="Genomic_DNA"/>
</dbReference>
<dbReference type="InterPro" id="IPR016158">
    <property type="entry name" value="Cullin_homology"/>
</dbReference>
<dbReference type="AlphaFoldDB" id="A0A3M7JF76"/>
<dbReference type="GO" id="GO:0006511">
    <property type="term" value="P:ubiquitin-dependent protein catabolic process"/>
    <property type="evidence" value="ECO:0007669"/>
    <property type="project" value="InterPro"/>
</dbReference>
<protein>
    <recommendedName>
        <fullName evidence="3">Cullin family profile domain-containing protein</fullName>
    </recommendedName>
</protein>
<dbReference type="PANTHER" id="PTHR45957">
    <property type="entry name" value="ANAPHASE-PROMOTING COMPLEX SUBUNIT 2"/>
    <property type="match status" value="1"/>
</dbReference>
<evidence type="ECO:0000256" key="2">
    <source>
        <dbReference type="SAM" id="MobiDB-lite"/>
    </source>
</evidence>
<comment type="caution">
    <text evidence="4">The sequence shown here is derived from an EMBL/GenBank/DDBJ whole genome shotgun (WGS) entry which is preliminary data.</text>
</comment>
<dbReference type="InterPro" id="IPR059120">
    <property type="entry name" value="Cullin-like_AB"/>
</dbReference>